<feature type="compositionally biased region" description="Polar residues" evidence="3">
    <location>
        <begin position="321"/>
        <end position="336"/>
    </location>
</feature>
<dbReference type="InterPro" id="IPR002048">
    <property type="entry name" value="EF_hand_dom"/>
</dbReference>
<dbReference type="PhylomeDB" id="T1IY91"/>
<feature type="region of interest" description="Disordered" evidence="3">
    <location>
        <begin position="376"/>
        <end position="432"/>
    </location>
</feature>
<dbReference type="PROSITE" id="PS50222">
    <property type="entry name" value="EF_HAND_2"/>
    <property type="match status" value="1"/>
</dbReference>
<dbReference type="Pfam" id="PF09398">
    <property type="entry name" value="FOP_dimer"/>
    <property type="match status" value="1"/>
</dbReference>
<dbReference type="InterPro" id="IPR011992">
    <property type="entry name" value="EF-hand-dom_pair"/>
</dbReference>
<dbReference type="EMBL" id="AFFK01020218">
    <property type="status" value="NOT_ANNOTATED_CDS"/>
    <property type="molecule type" value="Genomic_DNA"/>
</dbReference>
<dbReference type="STRING" id="126957.T1IY91"/>
<dbReference type="Gene3D" id="1.10.238.10">
    <property type="entry name" value="EF-hand"/>
    <property type="match status" value="1"/>
</dbReference>
<dbReference type="EnsemblMetazoa" id="SMAR006197-RA">
    <property type="protein sequence ID" value="SMAR006197-PA"/>
    <property type="gene ID" value="SMAR006197"/>
</dbReference>
<feature type="compositionally biased region" description="Polar residues" evidence="3">
    <location>
        <begin position="413"/>
        <end position="432"/>
    </location>
</feature>
<accession>T1IY91</accession>
<keyword evidence="1" id="KW-0963">Cytoplasm</keyword>
<organism evidence="5 6">
    <name type="scientific">Strigamia maritima</name>
    <name type="common">European centipede</name>
    <name type="synonym">Geophilus maritimus</name>
    <dbReference type="NCBI Taxonomy" id="126957"/>
    <lineage>
        <taxon>Eukaryota</taxon>
        <taxon>Metazoa</taxon>
        <taxon>Ecdysozoa</taxon>
        <taxon>Arthropoda</taxon>
        <taxon>Myriapoda</taxon>
        <taxon>Chilopoda</taxon>
        <taxon>Pleurostigmophora</taxon>
        <taxon>Geophilomorpha</taxon>
        <taxon>Linotaeniidae</taxon>
        <taxon>Strigamia</taxon>
    </lineage>
</organism>
<dbReference type="GO" id="GO:0005509">
    <property type="term" value="F:calcium ion binding"/>
    <property type="evidence" value="ECO:0007669"/>
    <property type="project" value="InterPro"/>
</dbReference>
<feature type="region of interest" description="Disordered" evidence="3">
    <location>
        <begin position="293"/>
        <end position="362"/>
    </location>
</feature>
<proteinExistence type="predicted"/>
<evidence type="ECO:0000256" key="2">
    <source>
        <dbReference type="ARBA" id="ARBA00023212"/>
    </source>
</evidence>
<reference evidence="5" key="2">
    <citation type="submission" date="2015-02" db="UniProtKB">
        <authorList>
            <consortium name="EnsemblMetazoa"/>
        </authorList>
    </citation>
    <scope>IDENTIFICATION</scope>
</reference>
<dbReference type="InterPro" id="IPR018993">
    <property type="entry name" value="FOP_dimerisation-dom_N"/>
</dbReference>
<dbReference type="GO" id="GO:0034453">
    <property type="term" value="P:microtubule anchoring"/>
    <property type="evidence" value="ECO:0007669"/>
    <property type="project" value="InterPro"/>
</dbReference>
<dbReference type="PANTHER" id="PTHR15431">
    <property type="entry name" value="FGFR1 ONCOGENE PARTNER/LISH DOMAIN-CONTAINING PROTEIN"/>
    <property type="match status" value="1"/>
</dbReference>
<reference evidence="6" key="1">
    <citation type="submission" date="2011-05" db="EMBL/GenBank/DDBJ databases">
        <authorList>
            <person name="Richards S.R."/>
            <person name="Qu J."/>
            <person name="Jiang H."/>
            <person name="Jhangiani S.N."/>
            <person name="Agravi P."/>
            <person name="Goodspeed R."/>
            <person name="Gross S."/>
            <person name="Mandapat C."/>
            <person name="Jackson L."/>
            <person name="Mathew T."/>
            <person name="Pu L."/>
            <person name="Thornton R."/>
            <person name="Saada N."/>
            <person name="Wilczek-Boney K.B."/>
            <person name="Lee S."/>
            <person name="Kovar C."/>
            <person name="Wu Y."/>
            <person name="Scherer S.E."/>
            <person name="Worley K.C."/>
            <person name="Muzny D.M."/>
            <person name="Gibbs R."/>
        </authorList>
    </citation>
    <scope>NUCLEOTIDE SEQUENCE</scope>
    <source>
        <strain evidence="6">Brora</strain>
    </source>
</reference>
<protein>
    <recommendedName>
        <fullName evidence="4">EF-hand domain-containing protein</fullName>
    </recommendedName>
</protein>
<evidence type="ECO:0000259" key="4">
    <source>
        <dbReference type="PROSITE" id="PS50222"/>
    </source>
</evidence>
<feature type="compositionally biased region" description="Basic residues" evidence="3">
    <location>
        <begin position="308"/>
        <end position="317"/>
    </location>
</feature>
<feature type="domain" description="EF-hand" evidence="4">
    <location>
        <begin position="145"/>
        <end position="180"/>
    </location>
</feature>
<feature type="compositionally biased region" description="Basic and acidic residues" evidence="3">
    <location>
        <begin position="352"/>
        <end position="362"/>
    </location>
</feature>
<evidence type="ECO:0000256" key="1">
    <source>
        <dbReference type="ARBA" id="ARBA00022490"/>
    </source>
</evidence>
<evidence type="ECO:0000313" key="6">
    <source>
        <dbReference type="Proteomes" id="UP000014500"/>
    </source>
</evidence>
<dbReference type="SUPFAM" id="SSF47473">
    <property type="entry name" value="EF-hand"/>
    <property type="match status" value="1"/>
</dbReference>
<dbReference type="HOGENOM" id="CLU_039837_2_0_1"/>
<keyword evidence="6" id="KW-1185">Reference proteome</keyword>
<evidence type="ECO:0000256" key="3">
    <source>
        <dbReference type="SAM" id="MobiDB-lite"/>
    </source>
</evidence>
<evidence type="ECO:0000313" key="5">
    <source>
        <dbReference type="EnsemblMetazoa" id="SMAR006197-PA"/>
    </source>
</evidence>
<keyword evidence="2" id="KW-0206">Cytoskeleton</keyword>
<dbReference type="Gene3D" id="1.20.960.40">
    <property type="match status" value="1"/>
</dbReference>
<dbReference type="GO" id="GO:0005813">
    <property type="term" value="C:centrosome"/>
    <property type="evidence" value="ECO:0007669"/>
    <property type="project" value="TreeGrafter"/>
</dbReference>
<dbReference type="AlphaFoldDB" id="T1IY91"/>
<name>T1IY91_STRMM</name>
<dbReference type="Proteomes" id="UP000014500">
    <property type="component" value="Unassembled WGS sequence"/>
</dbReference>
<dbReference type="PANTHER" id="PTHR15431:SF9">
    <property type="entry name" value="CENTROSOMAL PROTEIN 43"/>
    <property type="match status" value="1"/>
</dbReference>
<dbReference type="eggNOG" id="ENOG502QR70">
    <property type="taxonomic scope" value="Eukaryota"/>
</dbReference>
<sequence length="456" mass="51302">MSAMDESCDDTELRDLVAQTLENNGVLNKIRAQLRASVFLAIEDQPSNENKCQLINKKLKEFVNTDDGQTVACLIREFLEYFNLEFTQSVFTPETEESIQYNYHGREKLLEELGFDKSKHLNSPVLLQVLHRSQTSPTPLQLSPKNISNSKEMFNSHDRDKNGKINKESVSDLLMDMFPNFRRCLIDRFVSDEYETWEKDFNAELTFDEFCTIYKNLFSICQSVALHDKSRFLPSNKFQKPKMSTVETISISPKSSSIGVEKNDFSVCFKQNSDADSQLAVFTNFSIMNDPIEGDDSFYDDPPSHQSSKSKPKPRPRPKSDLSNASNRFSAGSETANAHRDALPPLVTTRNQDTDRDSPLLATLERDINSKLADLNEDYDEDFQSSEQKSGSDGSIGEEIEEDTSAFGDILGSSASGISLQGNDNVTTDKTVSQISHSGADYLESFNEDSGKHLLQ</sequence>